<dbReference type="AlphaFoldDB" id="A0A812R7C5"/>
<reference evidence="2" key="1">
    <citation type="submission" date="2021-02" db="EMBL/GenBank/DDBJ databases">
        <authorList>
            <person name="Dougan E. K."/>
            <person name="Rhodes N."/>
            <person name="Thang M."/>
            <person name="Chan C."/>
        </authorList>
    </citation>
    <scope>NUCLEOTIDE SEQUENCE</scope>
</reference>
<gene>
    <name evidence="2" type="ORF">SNAT2548_LOCUS23041</name>
</gene>
<evidence type="ECO:0000313" key="3">
    <source>
        <dbReference type="Proteomes" id="UP000604046"/>
    </source>
</evidence>
<dbReference type="GO" id="GO:0006352">
    <property type="term" value="P:DNA-templated transcription initiation"/>
    <property type="evidence" value="ECO:0007669"/>
    <property type="project" value="InterPro"/>
</dbReference>
<comment type="caution">
    <text evidence="2">The sequence shown here is derived from an EMBL/GenBank/DDBJ whole genome shotgun (WGS) entry which is preliminary data.</text>
</comment>
<accession>A0A812R7C5</accession>
<dbReference type="Pfam" id="PF03540">
    <property type="entry name" value="TAF10"/>
    <property type="match status" value="1"/>
</dbReference>
<evidence type="ECO:0000256" key="1">
    <source>
        <dbReference type="SAM" id="MobiDB-lite"/>
    </source>
</evidence>
<name>A0A812R7C5_9DINO</name>
<dbReference type="GO" id="GO:0005634">
    <property type="term" value="C:nucleus"/>
    <property type="evidence" value="ECO:0007669"/>
    <property type="project" value="InterPro"/>
</dbReference>
<sequence length="108" mass="11921">MGELPSFVVEHYLRRGGCETSDPEILQIAADATESFVTRILREAQEISKSRRAQTAACDEQAAPDAPDNSAGKPSKRQRTAEEPPQDSSKNDGSILHLQDLLQALRRF</sequence>
<dbReference type="InterPro" id="IPR003923">
    <property type="entry name" value="TAF10"/>
</dbReference>
<keyword evidence="3" id="KW-1185">Reference proteome</keyword>
<protein>
    <recommendedName>
        <fullName evidence="4">Transcription initiation factor TFIID subunit 12 domain-containing protein</fullName>
    </recommendedName>
</protein>
<organism evidence="2 3">
    <name type="scientific">Symbiodinium natans</name>
    <dbReference type="NCBI Taxonomy" id="878477"/>
    <lineage>
        <taxon>Eukaryota</taxon>
        <taxon>Sar</taxon>
        <taxon>Alveolata</taxon>
        <taxon>Dinophyceae</taxon>
        <taxon>Suessiales</taxon>
        <taxon>Symbiodiniaceae</taxon>
        <taxon>Symbiodinium</taxon>
    </lineage>
</organism>
<dbReference type="PRINTS" id="PR01443">
    <property type="entry name" value="TFIID30KDSUB"/>
</dbReference>
<evidence type="ECO:0000313" key="2">
    <source>
        <dbReference type="EMBL" id="CAE7423607.1"/>
    </source>
</evidence>
<dbReference type="EMBL" id="CAJNDS010002306">
    <property type="protein sequence ID" value="CAE7423607.1"/>
    <property type="molecule type" value="Genomic_DNA"/>
</dbReference>
<evidence type="ECO:0008006" key="4">
    <source>
        <dbReference type="Google" id="ProtNLM"/>
    </source>
</evidence>
<feature type="region of interest" description="Disordered" evidence="1">
    <location>
        <begin position="48"/>
        <end position="96"/>
    </location>
</feature>
<proteinExistence type="predicted"/>
<dbReference type="Proteomes" id="UP000604046">
    <property type="component" value="Unassembled WGS sequence"/>
</dbReference>